<gene>
    <name evidence="2" type="ORF">P7228_03095</name>
</gene>
<evidence type="ECO:0000313" key="3">
    <source>
        <dbReference type="Proteomes" id="UP001215827"/>
    </source>
</evidence>
<dbReference type="EMBL" id="CP121106">
    <property type="protein sequence ID" value="WFL78071.1"/>
    <property type="molecule type" value="Genomic_DNA"/>
</dbReference>
<proteinExistence type="predicted"/>
<evidence type="ECO:0000313" key="2">
    <source>
        <dbReference type="EMBL" id="WFL78071.1"/>
    </source>
</evidence>
<dbReference type="RefSeq" id="WP_278016762.1">
    <property type="nucleotide sequence ID" value="NZ_CP121106.1"/>
</dbReference>
<organism evidence="2 3">
    <name type="scientific">Altererythrobacter arenosus</name>
    <dbReference type="NCBI Taxonomy" id="3032592"/>
    <lineage>
        <taxon>Bacteria</taxon>
        <taxon>Pseudomonadati</taxon>
        <taxon>Pseudomonadota</taxon>
        <taxon>Alphaproteobacteria</taxon>
        <taxon>Sphingomonadales</taxon>
        <taxon>Erythrobacteraceae</taxon>
        <taxon>Altererythrobacter</taxon>
    </lineage>
</organism>
<keyword evidence="3" id="KW-1185">Reference proteome</keyword>
<protein>
    <recommendedName>
        <fullName evidence="4">DUF4340 domain-containing protein</fullName>
    </recommendedName>
</protein>
<dbReference type="Proteomes" id="UP001215827">
    <property type="component" value="Chromosome"/>
</dbReference>
<feature type="signal peptide" evidence="1">
    <location>
        <begin position="1"/>
        <end position="23"/>
    </location>
</feature>
<accession>A0ABY8FSS6</accession>
<evidence type="ECO:0000256" key="1">
    <source>
        <dbReference type="SAM" id="SignalP"/>
    </source>
</evidence>
<feature type="chain" id="PRO_5046566118" description="DUF4340 domain-containing protein" evidence="1">
    <location>
        <begin position="24"/>
        <end position="199"/>
    </location>
</feature>
<reference evidence="2 3" key="1">
    <citation type="submission" date="2023-03" db="EMBL/GenBank/DDBJ databases">
        <title>Altererythrobacter sp. CAU 1644 isolated from sand.</title>
        <authorList>
            <person name="Kim W."/>
        </authorList>
    </citation>
    <scope>NUCLEOTIDE SEQUENCE [LARGE SCALE GENOMIC DNA]</scope>
    <source>
        <strain evidence="2 3">CAU 1644</strain>
    </source>
</reference>
<keyword evidence="1" id="KW-0732">Signal</keyword>
<name>A0ABY8FSS6_9SPHN</name>
<sequence length="199" mass="22679">MKFRIALIAAVLAAGMVAAPAQAGWRLVKKDEPREVARSNVIVTPTEDWNRSTQRPTKRAELWTREGMQLTDLGFYMGIKDGEALFKRRQEKRNPMPEFDSDMLPTDIVEWYEDTANVVLGGSLFEITEVRPAKFAGYDGVHFAFSYTGGDNVERLGEVRAAIIDERLYLISFDAPKLYYFDRYISGVRVLMDSAQIKR</sequence>
<evidence type="ECO:0008006" key="4">
    <source>
        <dbReference type="Google" id="ProtNLM"/>
    </source>
</evidence>